<evidence type="ECO:0000313" key="3">
    <source>
        <dbReference type="EMBL" id="EAZ92201.1"/>
    </source>
</evidence>
<evidence type="ECO:0000256" key="1">
    <source>
        <dbReference type="SAM" id="MobiDB-lite"/>
    </source>
</evidence>
<evidence type="ECO:0000313" key="4">
    <source>
        <dbReference type="Proteomes" id="UP000003781"/>
    </source>
</evidence>
<name>A3IMU8_9CHRO</name>
<keyword evidence="2" id="KW-1133">Transmembrane helix</keyword>
<evidence type="ECO:0000256" key="2">
    <source>
        <dbReference type="SAM" id="Phobius"/>
    </source>
</evidence>
<dbReference type="OrthoDB" id="467707at2"/>
<feature type="compositionally biased region" description="Polar residues" evidence="1">
    <location>
        <begin position="97"/>
        <end position="106"/>
    </location>
</feature>
<feature type="transmembrane region" description="Helical" evidence="2">
    <location>
        <begin position="20"/>
        <end position="41"/>
    </location>
</feature>
<dbReference type="AlphaFoldDB" id="A3IMU8"/>
<sequence length="106" mass="11764">MDNESQKYRMVCTLSFGDVYGQIIVWLIVIFLTLASALGLWSSTRQIYALAVVGLVLVLSLPFLLFAFVTTLLNHIEFIPLEATESTRSSSRRKIKANQQPAEAAG</sequence>
<feature type="region of interest" description="Disordered" evidence="1">
    <location>
        <begin position="84"/>
        <end position="106"/>
    </location>
</feature>
<gene>
    <name evidence="3" type="ORF">CY0110_24861</name>
</gene>
<keyword evidence="2" id="KW-0812">Transmembrane</keyword>
<dbReference type="eggNOG" id="ENOG5032S5S">
    <property type="taxonomic scope" value="Bacteria"/>
</dbReference>
<keyword evidence="2" id="KW-0472">Membrane</keyword>
<accession>A3IMU8</accession>
<dbReference type="Proteomes" id="UP000003781">
    <property type="component" value="Unassembled WGS sequence"/>
</dbReference>
<proteinExistence type="predicted"/>
<feature type="transmembrane region" description="Helical" evidence="2">
    <location>
        <begin position="48"/>
        <end position="73"/>
    </location>
</feature>
<comment type="caution">
    <text evidence="3">The sequence shown here is derived from an EMBL/GenBank/DDBJ whole genome shotgun (WGS) entry which is preliminary data.</text>
</comment>
<dbReference type="EMBL" id="AAXW01000008">
    <property type="protein sequence ID" value="EAZ92201.1"/>
    <property type="molecule type" value="Genomic_DNA"/>
</dbReference>
<keyword evidence="4" id="KW-1185">Reference proteome</keyword>
<reference evidence="3 4" key="1">
    <citation type="submission" date="2007-03" db="EMBL/GenBank/DDBJ databases">
        <authorList>
            <person name="Stal L."/>
            <person name="Ferriera S."/>
            <person name="Johnson J."/>
            <person name="Kravitz S."/>
            <person name="Beeson K."/>
            <person name="Sutton G."/>
            <person name="Rogers Y.-H."/>
            <person name="Friedman R."/>
            <person name="Frazier M."/>
            <person name="Venter J.C."/>
        </authorList>
    </citation>
    <scope>NUCLEOTIDE SEQUENCE [LARGE SCALE GENOMIC DNA]</scope>
    <source>
        <strain evidence="3 4">CCY0110</strain>
    </source>
</reference>
<protein>
    <submittedName>
        <fullName evidence="3">Uncharacterized protein</fullName>
    </submittedName>
</protein>
<organism evidence="3 4">
    <name type="scientific">Crocosphaera chwakensis CCY0110</name>
    <dbReference type="NCBI Taxonomy" id="391612"/>
    <lineage>
        <taxon>Bacteria</taxon>
        <taxon>Bacillati</taxon>
        <taxon>Cyanobacteriota</taxon>
        <taxon>Cyanophyceae</taxon>
        <taxon>Oscillatoriophycideae</taxon>
        <taxon>Chroococcales</taxon>
        <taxon>Aphanothecaceae</taxon>
        <taxon>Crocosphaera</taxon>
        <taxon>Crocosphaera chwakensis</taxon>
    </lineage>
</organism>
<dbReference type="RefSeq" id="WP_008274705.1">
    <property type="nucleotide sequence ID" value="NZ_AAXW01000008.1"/>
</dbReference>